<dbReference type="InterPro" id="IPR013128">
    <property type="entry name" value="Peptidase_C1A"/>
</dbReference>
<dbReference type="Pfam" id="PF00112">
    <property type="entry name" value="Peptidase_C1"/>
    <property type="match status" value="1"/>
</dbReference>
<dbReference type="Proteomes" id="UP000722989">
    <property type="component" value="Unassembled WGS sequence"/>
</dbReference>
<organism evidence="3 4">
    <name type="scientific">Planosporangium thailandense</name>
    <dbReference type="NCBI Taxonomy" id="765197"/>
    <lineage>
        <taxon>Bacteria</taxon>
        <taxon>Bacillati</taxon>
        <taxon>Actinomycetota</taxon>
        <taxon>Actinomycetes</taxon>
        <taxon>Micromonosporales</taxon>
        <taxon>Micromonosporaceae</taxon>
        <taxon>Planosporangium</taxon>
    </lineage>
</organism>
<dbReference type="SMART" id="SM00645">
    <property type="entry name" value="Pept_C1"/>
    <property type="match status" value="1"/>
</dbReference>
<dbReference type="PANTHER" id="PTHR12411">
    <property type="entry name" value="CYSTEINE PROTEASE FAMILY C1-RELATED"/>
    <property type="match status" value="1"/>
</dbReference>
<dbReference type="RefSeq" id="WP_167928911.1">
    <property type="nucleotide sequence ID" value="NZ_JAATVY010000042.1"/>
</dbReference>
<accession>A0ABX0Y7F8</accession>
<comment type="similarity">
    <text evidence="1">Belongs to the peptidase C1 family.</text>
</comment>
<dbReference type="Gene3D" id="3.90.70.10">
    <property type="entry name" value="Cysteine proteinases"/>
    <property type="match status" value="1"/>
</dbReference>
<protein>
    <submittedName>
        <fullName evidence="3">C1 family peptidase</fullName>
    </submittedName>
</protein>
<evidence type="ECO:0000313" key="3">
    <source>
        <dbReference type="EMBL" id="NJC74006.1"/>
    </source>
</evidence>
<proteinExistence type="inferred from homology"/>
<evidence type="ECO:0000313" key="4">
    <source>
        <dbReference type="Proteomes" id="UP000722989"/>
    </source>
</evidence>
<dbReference type="InterPro" id="IPR038765">
    <property type="entry name" value="Papain-like_cys_pep_sf"/>
</dbReference>
<comment type="caution">
    <text evidence="3">The sequence shown here is derived from an EMBL/GenBank/DDBJ whole genome shotgun (WGS) entry which is preliminary data.</text>
</comment>
<dbReference type="InterPro" id="IPR000668">
    <property type="entry name" value="Peptidase_C1A_C"/>
</dbReference>
<reference evidence="3 4" key="1">
    <citation type="submission" date="2020-03" db="EMBL/GenBank/DDBJ databases">
        <title>WGS of the type strain of Planosporangium spp.</title>
        <authorList>
            <person name="Thawai C."/>
        </authorList>
    </citation>
    <scope>NUCLEOTIDE SEQUENCE [LARGE SCALE GENOMIC DNA]</scope>
    <source>
        <strain evidence="3 4">TBRC 5610</strain>
    </source>
</reference>
<keyword evidence="4" id="KW-1185">Reference proteome</keyword>
<evidence type="ECO:0000259" key="2">
    <source>
        <dbReference type="SMART" id="SM00645"/>
    </source>
</evidence>
<dbReference type="PROSITE" id="PS00639">
    <property type="entry name" value="THIOL_PROTEASE_HIS"/>
    <property type="match status" value="1"/>
</dbReference>
<name>A0ABX0Y7F8_9ACTN</name>
<dbReference type="SUPFAM" id="SSF54001">
    <property type="entry name" value="Cysteine proteinases"/>
    <property type="match status" value="1"/>
</dbReference>
<dbReference type="EMBL" id="JAATVY010000042">
    <property type="protein sequence ID" value="NJC74006.1"/>
    <property type="molecule type" value="Genomic_DNA"/>
</dbReference>
<sequence length="258" mass="28666">MTTPTPRSVQRYGWIPDLPDQRDHLFAAPPTVLATLPPAVDLRDQCPKEIYDQGQLGSCTANAIAAAFEFGLLKQKLTDFMPSRLFIYYNERVMEGTVDSDSGAMIRDGIKSVSKQGVCAETTWPYDIARFTDQPPHSCYQEALGNRVTSYQRIIQSLSQLKGCLAHGYPFVFGFRVYESFESEEVARTGDVPMPQATEQALGGHAVLAVGYDDATARFLVRNSWGTGWGQAGYFTMPYAYLTERGLSSDFWAVLQVS</sequence>
<evidence type="ECO:0000256" key="1">
    <source>
        <dbReference type="ARBA" id="ARBA00008455"/>
    </source>
</evidence>
<gene>
    <name evidence="3" type="ORF">HC031_30470</name>
</gene>
<feature type="domain" description="Peptidase C1A papain C-terminal" evidence="2">
    <location>
        <begin position="36"/>
        <end position="255"/>
    </location>
</feature>
<dbReference type="CDD" id="cd02619">
    <property type="entry name" value="Peptidase_C1"/>
    <property type="match status" value="1"/>
</dbReference>
<dbReference type="InterPro" id="IPR025660">
    <property type="entry name" value="Pept_his_AS"/>
</dbReference>